<dbReference type="EMBL" id="BLXT01005511">
    <property type="protein sequence ID" value="GFO23476.1"/>
    <property type="molecule type" value="Genomic_DNA"/>
</dbReference>
<organism evidence="2 3">
    <name type="scientific">Plakobranchus ocellatus</name>
    <dbReference type="NCBI Taxonomy" id="259542"/>
    <lineage>
        <taxon>Eukaryota</taxon>
        <taxon>Metazoa</taxon>
        <taxon>Spiralia</taxon>
        <taxon>Lophotrochozoa</taxon>
        <taxon>Mollusca</taxon>
        <taxon>Gastropoda</taxon>
        <taxon>Heterobranchia</taxon>
        <taxon>Euthyneura</taxon>
        <taxon>Panpulmonata</taxon>
        <taxon>Sacoglossa</taxon>
        <taxon>Placobranchoidea</taxon>
        <taxon>Plakobranchidae</taxon>
        <taxon>Plakobranchus</taxon>
    </lineage>
</organism>
<reference evidence="2 3" key="1">
    <citation type="journal article" date="2021" name="Elife">
        <title>Chloroplast acquisition without the gene transfer in kleptoplastic sea slugs, Plakobranchus ocellatus.</title>
        <authorList>
            <person name="Maeda T."/>
            <person name="Takahashi S."/>
            <person name="Yoshida T."/>
            <person name="Shimamura S."/>
            <person name="Takaki Y."/>
            <person name="Nagai Y."/>
            <person name="Toyoda A."/>
            <person name="Suzuki Y."/>
            <person name="Arimoto A."/>
            <person name="Ishii H."/>
            <person name="Satoh N."/>
            <person name="Nishiyama T."/>
            <person name="Hasebe M."/>
            <person name="Maruyama T."/>
            <person name="Minagawa J."/>
            <person name="Obokata J."/>
            <person name="Shigenobu S."/>
        </authorList>
    </citation>
    <scope>NUCLEOTIDE SEQUENCE [LARGE SCALE GENOMIC DNA]</scope>
</reference>
<name>A0AAV4BWJ4_9GAST</name>
<dbReference type="Proteomes" id="UP000735302">
    <property type="component" value="Unassembled WGS sequence"/>
</dbReference>
<evidence type="ECO:0000313" key="2">
    <source>
        <dbReference type="EMBL" id="GFO23476.1"/>
    </source>
</evidence>
<evidence type="ECO:0000256" key="1">
    <source>
        <dbReference type="SAM" id="MobiDB-lite"/>
    </source>
</evidence>
<sequence length="110" mass="11514">MLYANNNDPAHDQLSEWCEELGQSLLLRHPKNRPPDGGSGGAKTGTSPGSMHPQMHKPMPPMHPGPVCSAVSPENETVGGDADDICSGAALCDLELITTSPTRPSLGESI</sequence>
<dbReference type="AlphaFoldDB" id="A0AAV4BWJ4"/>
<feature type="region of interest" description="Disordered" evidence="1">
    <location>
        <begin position="25"/>
        <end position="83"/>
    </location>
</feature>
<comment type="caution">
    <text evidence="2">The sequence shown here is derived from an EMBL/GenBank/DDBJ whole genome shotgun (WGS) entry which is preliminary data.</text>
</comment>
<evidence type="ECO:0000313" key="3">
    <source>
        <dbReference type="Proteomes" id="UP000735302"/>
    </source>
</evidence>
<gene>
    <name evidence="2" type="ORF">PoB_004998100</name>
</gene>
<protein>
    <submittedName>
        <fullName evidence="2">Uncharacterized protein</fullName>
    </submittedName>
</protein>
<keyword evidence="3" id="KW-1185">Reference proteome</keyword>
<accession>A0AAV4BWJ4</accession>
<proteinExistence type="predicted"/>